<feature type="compositionally biased region" description="Low complexity" evidence="6">
    <location>
        <begin position="276"/>
        <end position="288"/>
    </location>
</feature>
<feature type="compositionally biased region" description="Basic and acidic residues" evidence="6">
    <location>
        <begin position="485"/>
        <end position="498"/>
    </location>
</feature>
<sequence length="1540" mass="170975">MDGPNGSRGRLLQPNGSAGNSSTSLNSSRPYGGSSITSPPSTVTPVTTRAEKFEDEKRRMIESCFSKLDNNGGSIYESYITHIRVIEDAAYPQTPPPPDSPPSNKKSRVIIVSVRNTGRVRVHKARENQNGTFSIGKTWNLEDLSALEVFNGPDPTQSEEEVRWREWGGELGFVVTLAKNYFWMASTAKEKEFFIASLVKIFKKYTMGRVPELRGFSQRDIDQMLQGPGTSTSSDRSGPPSANARSPQRRAAGLPGPGHQRPPFSPPSSPTPRNRPPTSGDDGPTPTSAPGQRFPQIPLSREPNRFPRTQPSREADLRHPPPSRDMQGPPSPYARPPGRLSPQSSRSELRPQRQPSPDASSVSSREPPPRRPQQSPRRRVYPPPGDEVDQMPSSTSDGSMLASSTTDRWRPVNGLPARPKREPSPSGSNLRPPTSHNERFRNQPPERKRPPMSDPQLGGSQRSLRSETASTNSDYPPPLASPRVRKQESPARSEHDGIADALTRQMPGAFSPPTTRPDTPSSLKITKSQSQQSHQSSDSAPPPVAQTIQPQENSRPISPPDTTVTTSDTPVSPIDLKKENEPKEEAPSKPGLGPMVKMAANKNIADTLRKAANAYGAFKPRAGGGAARFFASKEDPTKDNEEPNGITGVVPAPSLARSGSLEQAQSQTPDVPAPPKEEMQDEPKLSPVDTTAPDVPELKITSPVSARPTSVTLEDTSPQKRKQETEIPSKSPEKAPSTEVDLQEARKKRRRSNQHAKYLSALGVDPVLFEGRGLDFEATLSDFGWGTKVMEAKDISALEADIRREIGRVEAGSWLGHLEQKDDRVEAVEKMLDRAIAECDELEGLLTLYGVELSSLNEDVAYIEAQSQGLQVQTANQKLLQSELSTLVDTISITPRDLEPLKRSSLATKDGLESIEHSLLLLYKAMITIDPNIRGAEDQNKTSNANQGINELSSMRSLQEKRDIYSNESQLFLERLKVYMDHTFGAALFNTKDALAKYSATMSSTGKLRSEPHDVARNELWKYSPLLLFAKEISMPSWEALVKMYQVRAKPLYKEEFSDDTLAWKKQARKPTGEEQELLFTSQEKETEGMATTARKLTVKRSQTLAKSLRSGSSDKPGSRSKGEKGKLQHFESFTGALEEMSPLIFIEQNFIVDFFHASSGESIDFSDAVLAAAPGARKGTNLHARKLFETDRDMAKKVMEIMDDMFSFWAGDLQSMIEWALNADQLQGVGILFAMERTLINYEETNQDFITRTLQSLHNRLQGMFTRFVDDQIRAIEDTKVKIKKRKGVIAFIRIFPNFSAAIENMLPSDDLSYGIERLEIRSMVDKSYEKINKAMFESLRVIAKESPGVQAGVQAGGADPEDKEALNYHILLIENMNHYVEEVDDRNVPVLAEWKNKAIQEMEEHLGLYVDAVIRRPLGKLLDFLDTLTPLLTSLPPGTPASSLASRPTHTKSIFKKLLYATFDSKELRHDVQALKKRVDKHFGESDEGQISRELVAKVLKRCEERYHEVRERVVEVRERVYGGEGDEVGDVGAAWRR</sequence>
<feature type="compositionally biased region" description="Pro residues" evidence="6">
    <location>
        <begin position="263"/>
        <end position="275"/>
    </location>
</feature>
<dbReference type="Gene3D" id="2.30.29.90">
    <property type="match status" value="1"/>
</dbReference>
<feature type="compositionally biased region" description="Basic and acidic residues" evidence="6">
    <location>
        <begin position="575"/>
        <end position="587"/>
    </location>
</feature>
<dbReference type="InterPro" id="IPR019160">
    <property type="entry name" value="Sec3_CC"/>
</dbReference>
<dbReference type="GO" id="GO:0005546">
    <property type="term" value="F:phosphatidylinositol-4,5-bisphosphate binding"/>
    <property type="evidence" value="ECO:0007669"/>
    <property type="project" value="TreeGrafter"/>
</dbReference>
<feature type="compositionally biased region" description="Polar residues" evidence="6">
    <location>
        <begin position="425"/>
        <end position="435"/>
    </location>
</feature>
<feature type="compositionally biased region" description="Polar residues" evidence="6">
    <location>
        <begin position="702"/>
        <end position="716"/>
    </location>
</feature>
<feature type="compositionally biased region" description="Low complexity" evidence="6">
    <location>
        <begin position="560"/>
        <end position="574"/>
    </location>
</feature>
<evidence type="ECO:0000256" key="6">
    <source>
        <dbReference type="SAM" id="MobiDB-lite"/>
    </source>
</evidence>
<feature type="compositionally biased region" description="Basic and acidic residues" evidence="6">
    <location>
        <begin position="1117"/>
        <end position="1127"/>
    </location>
</feature>
<evidence type="ECO:0000256" key="2">
    <source>
        <dbReference type="ARBA" id="ARBA00022448"/>
    </source>
</evidence>
<dbReference type="Pfam" id="PF15277">
    <property type="entry name" value="Sec3-PIP2_bind"/>
    <property type="match status" value="1"/>
</dbReference>
<dbReference type="OrthoDB" id="27109at2759"/>
<feature type="compositionally biased region" description="Polar residues" evidence="6">
    <location>
        <begin position="546"/>
        <end position="555"/>
    </location>
</feature>
<name>A0A9P4SGM1_9PEZI</name>
<dbReference type="GO" id="GO:0006893">
    <property type="term" value="P:Golgi to plasma membrane transport"/>
    <property type="evidence" value="ECO:0007669"/>
    <property type="project" value="TreeGrafter"/>
</dbReference>
<evidence type="ECO:0000313" key="8">
    <source>
        <dbReference type="EMBL" id="KAF2842034.1"/>
    </source>
</evidence>
<dbReference type="GO" id="GO:0000145">
    <property type="term" value="C:exocyst"/>
    <property type="evidence" value="ECO:0007669"/>
    <property type="project" value="InterPro"/>
</dbReference>
<dbReference type="EMBL" id="MU006090">
    <property type="protein sequence ID" value="KAF2842034.1"/>
    <property type="molecule type" value="Genomic_DNA"/>
</dbReference>
<dbReference type="Pfam" id="PF20654">
    <property type="entry name" value="Sec3_C-term"/>
    <property type="match status" value="1"/>
</dbReference>
<keyword evidence="3" id="KW-0268">Exocytosis</keyword>
<evidence type="ECO:0000259" key="7">
    <source>
        <dbReference type="SMART" id="SM01313"/>
    </source>
</evidence>
<feature type="compositionally biased region" description="Low complexity" evidence="6">
    <location>
        <begin position="15"/>
        <end position="48"/>
    </location>
</feature>
<feature type="compositionally biased region" description="Basic and acidic residues" evidence="6">
    <location>
        <begin position="436"/>
        <end position="451"/>
    </location>
</feature>
<feature type="coiled-coil region" evidence="5">
    <location>
        <begin position="818"/>
        <end position="845"/>
    </location>
</feature>
<feature type="region of interest" description="Disordered" evidence="6">
    <location>
        <begin position="223"/>
        <end position="595"/>
    </location>
</feature>
<dbReference type="GO" id="GO:0006887">
    <property type="term" value="P:exocytosis"/>
    <property type="evidence" value="ECO:0007669"/>
    <property type="project" value="UniProtKB-KW"/>
</dbReference>
<feature type="compositionally biased region" description="Basic and acidic residues" evidence="6">
    <location>
        <begin position="717"/>
        <end position="733"/>
    </location>
</feature>
<feature type="compositionally biased region" description="Basic and acidic residues" evidence="6">
    <location>
        <begin position="675"/>
        <end position="684"/>
    </location>
</feature>
<feature type="region of interest" description="Disordered" evidence="6">
    <location>
        <begin position="1101"/>
        <end position="1127"/>
    </location>
</feature>
<dbReference type="Pfam" id="PF09763">
    <property type="entry name" value="Sec3_CC"/>
    <property type="match status" value="1"/>
</dbReference>
<dbReference type="InterPro" id="IPR028258">
    <property type="entry name" value="Sec3-PIP2_bind"/>
</dbReference>
<feature type="region of interest" description="Disordered" evidence="6">
    <location>
        <begin position="1"/>
        <end position="53"/>
    </location>
</feature>
<dbReference type="SMART" id="SM01313">
    <property type="entry name" value="Sec3-PIP2_bind"/>
    <property type="match status" value="1"/>
</dbReference>
<feature type="compositionally biased region" description="Polar residues" evidence="6">
    <location>
        <begin position="458"/>
        <end position="474"/>
    </location>
</feature>
<comment type="caution">
    <text evidence="8">The sequence shown here is derived from an EMBL/GenBank/DDBJ whole genome shotgun (WGS) entry which is preliminary data.</text>
</comment>
<dbReference type="Proteomes" id="UP000799429">
    <property type="component" value="Unassembled WGS sequence"/>
</dbReference>
<feature type="compositionally biased region" description="Polar residues" evidence="6">
    <location>
        <begin position="660"/>
        <end position="669"/>
    </location>
</feature>
<feature type="compositionally biased region" description="Basic and acidic residues" evidence="6">
    <location>
        <begin position="631"/>
        <end position="641"/>
    </location>
</feature>
<feature type="domain" description="Exocyst complex component Sec3 PIP2-binding N-terminal" evidence="7">
    <location>
        <begin position="103"/>
        <end position="205"/>
    </location>
</feature>
<feature type="region of interest" description="Disordered" evidence="6">
    <location>
        <begin position="628"/>
        <end position="754"/>
    </location>
</feature>
<proteinExistence type="inferred from homology"/>
<evidence type="ECO:0000256" key="4">
    <source>
        <dbReference type="ARBA" id="ARBA00023054"/>
    </source>
</evidence>
<protein>
    <recommendedName>
        <fullName evidence="7">Exocyst complex component Sec3 PIP2-binding N-terminal domain-containing protein</fullName>
    </recommendedName>
</protein>
<dbReference type="PANTHER" id="PTHR16092">
    <property type="entry name" value="SEC3/SYNTAXIN-RELATED"/>
    <property type="match status" value="1"/>
</dbReference>
<organism evidence="8 9">
    <name type="scientific">Patellaria atrata CBS 101060</name>
    <dbReference type="NCBI Taxonomy" id="1346257"/>
    <lineage>
        <taxon>Eukaryota</taxon>
        <taxon>Fungi</taxon>
        <taxon>Dikarya</taxon>
        <taxon>Ascomycota</taxon>
        <taxon>Pezizomycotina</taxon>
        <taxon>Dothideomycetes</taxon>
        <taxon>Dothideomycetes incertae sedis</taxon>
        <taxon>Patellariales</taxon>
        <taxon>Patellariaceae</taxon>
        <taxon>Patellaria</taxon>
    </lineage>
</organism>
<dbReference type="FunFam" id="2.30.29.90:FF:000003">
    <property type="entry name" value="Exocyst complex component Sec3"/>
    <property type="match status" value="1"/>
</dbReference>
<dbReference type="PANTHER" id="PTHR16092:SF14">
    <property type="entry name" value="EXOCYST COMPLEX COMPONENT 1 ISOFORM X1"/>
    <property type="match status" value="1"/>
</dbReference>
<keyword evidence="9" id="KW-1185">Reference proteome</keyword>
<evidence type="ECO:0000256" key="5">
    <source>
        <dbReference type="SAM" id="Coils"/>
    </source>
</evidence>
<feature type="region of interest" description="Disordered" evidence="6">
    <location>
        <begin position="1074"/>
        <end position="1093"/>
    </location>
</feature>
<dbReference type="InterPro" id="IPR048628">
    <property type="entry name" value="Sec3_C"/>
</dbReference>
<evidence type="ECO:0000313" key="9">
    <source>
        <dbReference type="Proteomes" id="UP000799429"/>
    </source>
</evidence>
<gene>
    <name evidence="8" type="ORF">M501DRAFT_1008096</name>
</gene>
<comment type="similarity">
    <text evidence="1">Belongs to the SEC3 family.</text>
</comment>
<reference evidence="8" key="1">
    <citation type="journal article" date="2020" name="Stud. Mycol.">
        <title>101 Dothideomycetes genomes: a test case for predicting lifestyles and emergence of pathogens.</title>
        <authorList>
            <person name="Haridas S."/>
            <person name="Albert R."/>
            <person name="Binder M."/>
            <person name="Bloem J."/>
            <person name="Labutti K."/>
            <person name="Salamov A."/>
            <person name="Andreopoulos B."/>
            <person name="Baker S."/>
            <person name="Barry K."/>
            <person name="Bills G."/>
            <person name="Bluhm B."/>
            <person name="Cannon C."/>
            <person name="Castanera R."/>
            <person name="Culley D."/>
            <person name="Daum C."/>
            <person name="Ezra D."/>
            <person name="Gonzalez J."/>
            <person name="Henrissat B."/>
            <person name="Kuo A."/>
            <person name="Liang C."/>
            <person name="Lipzen A."/>
            <person name="Lutzoni F."/>
            <person name="Magnuson J."/>
            <person name="Mondo S."/>
            <person name="Nolan M."/>
            <person name="Ohm R."/>
            <person name="Pangilinan J."/>
            <person name="Park H.-J."/>
            <person name="Ramirez L."/>
            <person name="Alfaro M."/>
            <person name="Sun H."/>
            <person name="Tritt A."/>
            <person name="Yoshinaga Y."/>
            <person name="Zwiers L.-H."/>
            <person name="Turgeon B."/>
            <person name="Goodwin S."/>
            <person name="Spatafora J."/>
            <person name="Crous P."/>
            <person name="Grigoriev I."/>
        </authorList>
    </citation>
    <scope>NUCLEOTIDE SEQUENCE</scope>
    <source>
        <strain evidence="8">CBS 101060</strain>
    </source>
</reference>
<keyword evidence="4 5" id="KW-0175">Coiled coil</keyword>
<feature type="compositionally biased region" description="Polar residues" evidence="6">
    <location>
        <begin position="1101"/>
        <end position="1116"/>
    </location>
</feature>
<accession>A0A9P4SGM1</accession>
<keyword evidence="2" id="KW-0813">Transport</keyword>
<evidence type="ECO:0000256" key="1">
    <source>
        <dbReference type="ARBA" id="ARBA00006518"/>
    </source>
</evidence>
<dbReference type="CDD" id="cd13315">
    <property type="entry name" value="PH_Sec3"/>
    <property type="match status" value="1"/>
</dbReference>
<feature type="compositionally biased region" description="Polar residues" evidence="6">
    <location>
        <begin position="391"/>
        <end position="406"/>
    </location>
</feature>
<evidence type="ECO:0000256" key="3">
    <source>
        <dbReference type="ARBA" id="ARBA00022483"/>
    </source>
</evidence>
<dbReference type="GO" id="GO:0005886">
    <property type="term" value="C:plasma membrane"/>
    <property type="evidence" value="ECO:0007669"/>
    <property type="project" value="TreeGrafter"/>
</dbReference>
<feature type="compositionally biased region" description="Low complexity" evidence="6">
    <location>
        <begin position="511"/>
        <end position="539"/>
    </location>
</feature>